<name>A0A232F3L1_9HYME</name>
<dbReference type="STRING" id="543379.A0A232F3L1"/>
<evidence type="ECO:0000313" key="5">
    <source>
        <dbReference type="Proteomes" id="UP000215335"/>
    </source>
</evidence>
<keyword evidence="1" id="KW-0175">Coiled coil</keyword>
<evidence type="ECO:0000313" key="4">
    <source>
        <dbReference type="EMBL" id="OXU25007.1"/>
    </source>
</evidence>
<feature type="domain" description="IQ motif and ubiquitin-like" evidence="3">
    <location>
        <begin position="213"/>
        <end position="330"/>
    </location>
</feature>
<dbReference type="PANTHER" id="PTHR21074:SF0">
    <property type="entry name" value="IQ AND UBIQUITIN-LIKE DOMAIN-CONTAINING PROTEIN"/>
    <property type="match status" value="1"/>
</dbReference>
<dbReference type="GO" id="GO:0001669">
    <property type="term" value="C:acrosomal vesicle"/>
    <property type="evidence" value="ECO:0007669"/>
    <property type="project" value="TreeGrafter"/>
</dbReference>
<feature type="region of interest" description="Disordered" evidence="2">
    <location>
        <begin position="773"/>
        <end position="810"/>
    </location>
</feature>
<dbReference type="InterPro" id="IPR057887">
    <property type="entry name" value="IQUB_helical"/>
</dbReference>
<dbReference type="GO" id="GO:0060271">
    <property type="term" value="P:cilium assembly"/>
    <property type="evidence" value="ECO:0007669"/>
    <property type="project" value="TreeGrafter"/>
</dbReference>
<accession>A0A232F3L1</accession>
<evidence type="ECO:0000259" key="3">
    <source>
        <dbReference type="Pfam" id="PF25805"/>
    </source>
</evidence>
<feature type="compositionally biased region" description="Basic and acidic residues" evidence="2">
    <location>
        <begin position="784"/>
        <end position="797"/>
    </location>
</feature>
<dbReference type="GO" id="GO:0030317">
    <property type="term" value="P:flagellated sperm motility"/>
    <property type="evidence" value="ECO:0007669"/>
    <property type="project" value="TreeGrafter"/>
</dbReference>
<gene>
    <name evidence="4" type="ORF">TSAR_013447</name>
</gene>
<dbReference type="Pfam" id="PF25805">
    <property type="entry name" value="IQUB"/>
    <property type="match status" value="2"/>
</dbReference>
<dbReference type="PANTHER" id="PTHR21074">
    <property type="entry name" value="IQ AND UBIQUITIN-LIKE DOMAIN-CONTAINING PROTEIN"/>
    <property type="match status" value="1"/>
</dbReference>
<reference evidence="4 5" key="1">
    <citation type="journal article" date="2017" name="Curr. Biol.">
        <title>The Evolution of Venom by Co-option of Single-Copy Genes.</title>
        <authorList>
            <person name="Martinson E.O."/>
            <person name="Mrinalini"/>
            <person name="Kelkar Y.D."/>
            <person name="Chang C.H."/>
            <person name="Werren J.H."/>
        </authorList>
    </citation>
    <scope>NUCLEOTIDE SEQUENCE [LARGE SCALE GENOMIC DNA]</scope>
    <source>
        <strain evidence="4 5">Alberta</strain>
        <tissue evidence="4">Whole body</tissue>
    </source>
</reference>
<protein>
    <recommendedName>
        <fullName evidence="3">IQ motif and ubiquitin-like domain-containing protein</fullName>
    </recommendedName>
</protein>
<evidence type="ECO:0000256" key="1">
    <source>
        <dbReference type="SAM" id="Coils"/>
    </source>
</evidence>
<organism evidence="4 5">
    <name type="scientific">Trichomalopsis sarcophagae</name>
    <dbReference type="NCBI Taxonomy" id="543379"/>
    <lineage>
        <taxon>Eukaryota</taxon>
        <taxon>Metazoa</taxon>
        <taxon>Ecdysozoa</taxon>
        <taxon>Arthropoda</taxon>
        <taxon>Hexapoda</taxon>
        <taxon>Insecta</taxon>
        <taxon>Pterygota</taxon>
        <taxon>Neoptera</taxon>
        <taxon>Endopterygota</taxon>
        <taxon>Hymenoptera</taxon>
        <taxon>Apocrita</taxon>
        <taxon>Proctotrupomorpha</taxon>
        <taxon>Chalcidoidea</taxon>
        <taxon>Pteromalidae</taxon>
        <taxon>Pteromalinae</taxon>
        <taxon>Trichomalopsis</taxon>
    </lineage>
</organism>
<dbReference type="InterPro" id="IPR037695">
    <property type="entry name" value="IQUB"/>
</dbReference>
<feature type="compositionally biased region" description="Acidic residues" evidence="2">
    <location>
        <begin position="773"/>
        <end position="783"/>
    </location>
</feature>
<dbReference type="AlphaFoldDB" id="A0A232F3L1"/>
<dbReference type="Proteomes" id="UP000215335">
    <property type="component" value="Unassembled WGS sequence"/>
</dbReference>
<dbReference type="EMBL" id="NNAY01001140">
    <property type="protein sequence ID" value="OXU25007.1"/>
    <property type="molecule type" value="Genomic_DNA"/>
</dbReference>
<dbReference type="GO" id="GO:0031514">
    <property type="term" value="C:motile cilium"/>
    <property type="evidence" value="ECO:0007669"/>
    <property type="project" value="TreeGrafter"/>
</dbReference>
<comment type="caution">
    <text evidence="4">The sequence shown here is derived from an EMBL/GenBank/DDBJ whole genome shotgun (WGS) entry which is preliminary data.</text>
</comment>
<feature type="coiled-coil region" evidence="1">
    <location>
        <begin position="123"/>
        <end position="154"/>
    </location>
</feature>
<feature type="domain" description="IQ motif and ubiquitin-like" evidence="3">
    <location>
        <begin position="878"/>
        <end position="994"/>
    </location>
</feature>
<keyword evidence="5" id="KW-1185">Reference proteome</keyword>
<evidence type="ECO:0000256" key="2">
    <source>
        <dbReference type="SAM" id="MobiDB-lite"/>
    </source>
</evidence>
<proteinExistence type="predicted"/>
<dbReference type="OrthoDB" id="10265862at2759"/>
<sequence>MLVTVERSSMRKPRLGGWRDPATGLEYLNADSQTGPAPKRLPLERTCSRKVQTILSEDKQCQSNCDSATQMWRRDCYIPSVSDKYVSVGSYETYEEMRLRLDFDGKARKIQRCYRAYRILKLVRNCAKAYREMREECERLREAKVQNRRELEASDCLALNHPRTLTDLDALLHHIDTVDLPKLDDQSCSPRSRNLRLLEVRRRAYLAAELRRNRGTDRAMFLAFNCKPKRWLDRRGRSVEMLGLRNQAARELWEMYRMLDRDAGEERMEVLLKARRAIENHVCKDASSFRDLLDQEIIMTAKNVKHDKLDYLRKRIVGAFLQFVKTSHNCTCKSVDGIEPIEIHDYEFRLPMEKDRMFCTSCRKLLPHRKFPVTVRRQQINKCQACVRLRTNVRSSVDLKPFIHLLSEIRESEPVMDPIIDVLSPSDLRHLVQDIWHGRSVLSGESETRELRLPRYRVEEPWSPWNCLLLTEDEAEVHRRLGEKMVYSKPLQKIIEATHCTARMKFGLWTVEKKVIVPNIESSKISSAFSAHSCLHSSISQSFFRFSGGQKFPGDAIEMVYLPRVDEAQHLDEDVVLNVLDHYLVLLSFFHLRLEHSREDGTSLGEYTLVAHNDFVRDFEANVGVVYSKGNCSVKHHAAVDTINSFRTTMVLVVEIEDRTSPKPFLGGWRDVARDLEYHDACSQTPVELLHGKRRRLVNRPVQTSAWVDRRSKSVCVGGGVERAVQVVPETFPEVGERIVAARSEEELETRRDAAVKIQRFYRKHRRCQSSVAEEDGINDLDEDRSAFGDDSPDHRSASPSLGEFHIVGPRDRGPGDLSLLRNLLDRWGCAEESKILETQAGDDREKRAAQSDRLEREIEILRAIDTARSDVSRRRCQRTRARFLDELSKPVDLGGPERLNRSKVRVETLSVQRAREFREIYDRLLLDDAEEDEFERIELLFNLKKIASQHTCPASSSLENLIDQELFLLSSRAEPQRLEYLRSRIKLGFLRLARGALGHDDSAKCSSRTRLCPSCGRLKRLEAFEIDHRKRLSRTCVDCAALWTRRTEATANSAEIYERMLKELRRSEASRPDGASSLAFAMGPKAIGYLVNDIWHGRSAISECQDLEKLRLVRLEPDLAWSPWNTLLTTRREARMHEALTREDDAYDVELRRKFRRMNLQARLYFEALAKPSVSGLSL</sequence>